<dbReference type="Gene3D" id="6.10.340.10">
    <property type="match status" value="1"/>
</dbReference>
<dbReference type="InterPro" id="IPR003660">
    <property type="entry name" value="HAMP_dom"/>
</dbReference>
<dbReference type="InterPro" id="IPR003661">
    <property type="entry name" value="HisK_dim/P_dom"/>
</dbReference>
<dbReference type="Proteomes" id="UP000461010">
    <property type="component" value="Unassembled WGS sequence"/>
</dbReference>
<dbReference type="SMART" id="SM00388">
    <property type="entry name" value="HisKA"/>
    <property type="match status" value="1"/>
</dbReference>
<keyword evidence="13 14" id="KW-0472">Membrane</keyword>
<feature type="domain" description="HAMP" evidence="16">
    <location>
        <begin position="181"/>
        <end position="234"/>
    </location>
</feature>
<dbReference type="PRINTS" id="PR00344">
    <property type="entry name" value="BCTRLSENSOR"/>
</dbReference>
<dbReference type="InterPro" id="IPR005467">
    <property type="entry name" value="His_kinase_dom"/>
</dbReference>
<keyword evidence="6" id="KW-0808">Transferase</keyword>
<keyword evidence="18" id="KW-1185">Reference proteome</keyword>
<dbReference type="EC" id="2.7.13.3" evidence="3"/>
<evidence type="ECO:0000256" key="13">
    <source>
        <dbReference type="ARBA" id="ARBA00023136"/>
    </source>
</evidence>
<dbReference type="SUPFAM" id="SSF55874">
    <property type="entry name" value="ATPase domain of HSP90 chaperone/DNA topoisomerase II/histidine kinase"/>
    <property type="match status" value="1"/>
</dbReference>
<evidence type="ECO:0000256" key="12">
    <source>
        <dbReference type="ARBA" id="ARBA00023012"/>
    </source>
</evidence>
<dbReference type="Gene3D" id="1.10.287.130">
    <property type="match status" value="1"/>
</dbReference>
<evidence type="ECO:0000259" key="16">
    <source>
        <dbReference type="PROSITE" id="PS50885"/>
    </source>
</evidence>
<evidence type="ECO:0000313" key="18">
    <source>
        <dbReference type="Proteomes" id="UP000461010"/>
    </source>
</evidence>
<accession>A0ABQ6VQG6</accession>
<keyword evidence="4" id="KW-1003">Cell membrane</keyword>
<keyword evidence="9" id="KW-0418">Kinase</keyword>
<keyword evidence="5" id="KW-0597">Phosphoprotein</keyword>
<comment type="catalytic activity">
    <reaction evidence="1">
        <text>ATP + protein L-histidine = ADP + protein N-phospho-L-histidine.</text>
        <dbReference type="EC" id="2.7.13.3"/>
    </reaction>
</comment>
<evidence type="ECO:0000256" key="7">
    <source>
        <dbReference type="ARBA" id="ARBA00022692"/>
    </source>
</evidence>
<dbReference type="InterPro" id="IPR050398">
    <property type="entry name" value="HssS/ArlS-like"/>
</dbReference>
<gene>
    <name evidence="17" type="ORF">GBG18_00125</name>
</gene>
<feature type="transmembrane region" description="Helical" evidence="14">
    <location>
        <begin position="157"/>
        <end position="180"/>
    </location>
</feature>
<keyword evidence="12" id="KW-0902">Two-component regulatory system</keyword>
<sequence length="459" mass="53355">MMNKLTIKKKLLLYGFIIQTLVLVIFSISLHKSLELATLDKLENTLRIVLLDIADDILEHNNFDDLTFNEEDEYKFEPLYIRFSKVDKELKIIKEIDFPKEISNKFEKINLYQNDIIYFEQENSFIISKLKFNINNELYILEIATDNKNLNDTLENLIYILLFIIPIILIFTTVGGYFLIYKSFHPVEQIIKNLKEIKVKDLTKRLQRLENGDEIDSLSSEINNLLQRLEISFDKIYQFSSDASHELKTPLTIIRGEIEIALRKDRSNDEYRETLKNCLDEVIIIQQTVNDLLYLAKIEEQNSLNYEEIYLDEVILESIKELKPFAKLKEVEIQSNIKDASTIKGNSKLVKIAINNILKNAISFSQKESKVLINSFIKDESIYIVIKDFGIGISEDDLKKIFEKFYRTDKSRNKNSGGTGLGLSISQKIIHNHKGTISYESEENIGTKVTIQFTKNSQS</sequence>
<feature type="transmembrane region" description="Helical" evidence="14">
    <location>
        <begin position="12"/>
        <end position="30"/>
    </location>
</feature>
<evidence type="ECO:0000256" key="8">
    <source>
        <dbReference type="ARBA" id="ARBA00022741"/>
    </source>
</evidence>
<evidence type="ECO:0000313" key="17">
    <source>
        <dbReference type="EMBL" id="KAB7892915.1"/>
    </source>
</evidence>
<dbReference type="Pfam" id="PF00512">
    <property type="entry name" value="HisKA"/>
    <property type="match status" value="1"/>
</dbReference>
<dbReference type="PROSITE" id="PS50109">
    <property type="entry name" value="HIS_KIN"/>
    <property type="match status" value="1"/>
</dbReference>
<dbReference type="PANTHER" id="PTHR45528:SF1">
    <property type="entry name" value="SENSOR HISTIDINE KINASE CPXA"/>
    <property type="match status" value="1"/>
</dbReference>
<dbReference type="InterPro" id="IPR004358">
    <property type="entry name" value="Sig_transdc_His_kin-like_C"/>
</dbReference>
<dbReference type="PROSITE" id="PS50885">
    <property type="entry name" value="HAMP"/>
    <property type="match status" value="1"/>
</dbReference>
<evidence type="ECO:0000259" key="15">
    <source>
        <dbReference type="PROSITE" id="PS50109"/>
    </source>
</evidence>
<proteinExistence type="predicted"/>
<keyword evidence="7 14" id="KW-0812">Transmembrane</keyword>
<organism evidence="17 18">
    <name type="scientific">Poseidonibacter ostreae</name>
    <dbReference type="NCBI Taxonomy" id="2654171"/>
    <lineage>
        <taxon>Bacteria</taxon>
        <taxon>Pseudomonadati</taxon>
        <taxon>Campylobacterota</taxon>
        <taxon>Epsilonproteobacteria</taxon>
        <taxon>Campylobacterales</taxon>
        <taxon>Arcobacteraceae</taxon>
        <taxon>Poseidonibacter</taxon>
    </lineage>
</organism>
<dbReference type="CDD" id="cd00082">
    <property type="entry name" value="HisKA"/>
    <property type="match status" value="1"/>
</dbReference>
<dbReference type="InterPro" id="IPR003594">
    <property type="entry name" value="HATPase_dom"/>
</dbReference>
<dbReference type="PANTHER" id="PTHR45528">
    <property type="entry name" value="SENSOR HISTIDINE KINASE CPXA"/>
    <property type="match status" value="1"/>
</dbReference>
<name>A0ABQ6VQG6_9BACT</name>
<dbReference type="CDD" id="cd00075">
    <property type="entry name" value="HATPase"/>
    <property type="match status" value="1"/>
</dbReference>
<protein>
    <recommendedName>
        <fullName evidence="3">histidine kinase</fullName>
        <ecNumber evidence="3">2.7.13.3</ecNumber>
    </recommendedName>
</protein>
<evidence type="ECO:0000256" key="9">
    <source>
        <dbReference type="ARBA" id="ARBA00022777"/>
    </source>
</evidence>
<comment type="subcellular location">
    <subcellularLocation>
        <location evidence="2">Cell membrane</location>
        <topology evidence="2">Multi-pass membrane protein</topology>
    </subcellularLocation>
</comment>
<dbReference type="Pfam" id="PF02518">
    <property type="entry name" value="HATPase_c"/>
    <property type="match status" value="1"/>
</dbReference>
<dbReference type="InterPro" id="IPR036097">
    <property type="entry name" value="HisK_dim/P_sf"/>
</dbReference>
<evidence type="ECO:0000256" key="11">
    <source>
        <dbReference type="ARBA" id="ARBA00022989"/>
    </source>
</evidence>
<dbReference type="EMBL" id="WFKJ01000001">
    <property type="protein sequence ID" value="KAB7892915.1"/>
    <property type="molecule type" value="Genomic_DNA"/>
</dbReference>
<evidence type="ECO:0000256" key="3">
    <source>
        <dbReference type="ARBA" id="ARBA00012438"/>
    </source>
</evidence>
<keyword evidence="8" id="KW-0547">Nucleotide-binding</keyword>
<dbReference type="Gene3D" id="3.30.565.10">
    <property type="entry name" value="Histidine kinase-like ATPase, C-terminal domain"/>
    <property type="match status" value="1"/>
</dbReference>
<dbReference type="InterPro" id="IPR036890">
    <property type="entry name" value="HATPase_C_sf"/>
</dbReference>
<evidence type="ECO:0000256" key="1">
    <source>
        <dbReference type="ARBA" id="ARBA00000085"/>
    </source>
</evidence>
<evidence type="ECO:0000256" key="10">
    <source>
        <dbReference type="ARBA" id="ARBA00022840"/>
    </source>
</evidence>
<dbReference type="SUPFAM" id="SSF47384">
    <property type="entry name" value="Homodimeric domain of signal transducing histidine kinase"/>
    <property type="match status" value="1"/>
</dbReference>
<feature type="domain" description="Histidine kinase" evidence="15">
    <location>
        <begin position="242"/>
        <end position="457"/>
    </location>
</feature>
<evidence type="ECO:0000256" key="14">
    <source>
        <dbReference type="SAM" id="Phobius"/>
    </source>
</evidence>
<comment type="caution">
    <text evidence="17">The sequence shown here is derived from an EMBL/GenBank/DDBJ whole genome shotgun (WGS) entry which is preliminary data.</text>
</comment>
<reference evidence="17 18" key="1">
    <citation type="submission" date="2019-10" db="EMBL/GenBank/DDBJ databases">
        <title>Poseidonibacter ostreae sp. nov., isolated from the gut of the Ostrea denselamellosa.</title>
        <authorList>
            <person name="Choi A."/>
        </authorList>
    </citation>
    <scope>NUCLEOTIDE SEQUENCE [LARGE SCALE GENOMIC DNA]</scope>
    <source>
        <strain evidence="17 18">SJOD-M-5</strain>
    </source>
</reference>
<keyword evidence="11 14" id="KW-1133">Transmembrane helix</keyword>
<dbReference type="SMART" id="SM00387">
    <property type="entry name" value="HATPase_c"/>
    <property type="match status" value="1"/>
</dbReference>
<evidence type="ECO:0000256" key="6">
    <source>
        <dbReference type="ARBA" id="ARBA00022679"/>
    </source>
</evidence>
<evidence type="ECO:0000256" key="5">
    <source>
        <dbReference type="ARBA" id="ARBA00022553"/>
    </source>
</evidence>
<evidence type="ECO:0000256" key="2">
    <source>
        <dbReference type="ARBA" id="ARBA00004651"/>
    </source>
</evidence>
<keyword evidence="10" id="KW-0067">ATP-binding</keyword>
<evidence type="ECO:0000256" key="4">
    <source>
        <dbReference type="ARBA" id="ARBA00022475"/>
    </source>
</evidence>